<sequence>MRWAVYLAIAAKALTAHKLRSLLTVLSITLGAFAIVLMTSLAEGGLLTLSRGIEDLGGARLILIVPKVPERAERKKSMYVTGFTRQDRDRLALGVPHVAEHTMYAMLGSRDVTSDEGKEDRTDLVAADSSFLRAFRMRVGRGRAFSDDEDRRRARVCVAGPKLASRLWRGDPIGRWVTVGSLRCRVIGVLAESDRLGVNFGFNWVDLLVTPIDTAADVERTVSTSAVVVIKTDDPRNNDPVKRILNALLVERHHGVDDFTLLDFSSIMKQFESMFAIMKAIVGLIAGVALLIGGVGVMNMMLVSVSERVREIGIRKALGAAPRDISAQFLCEAALLSGFGGLLGVLGGGLAAELASAVIRRFTPSWVGAVSVSAVVAALVVSSGVGVVFGWLPARRAGRLDPVAAMRR</sequence>
<evidence type="ECO:0000256" key="2">
    <source>
        <dbReference type="ARBA" id="ARBA00022475"/>
    </source>
</evidence>
<keyword evidence="3 6" id="KW-0812">Transmembrane</keyword>
<comment type="caution">
    <text evidence="9">The sequence shown here is derived from an EMBL/GenBank/DDBJ whole genome shotgun (WGS) entry which is preliminary data.</text>
</comment>
<feature type="transmembrane region" description="Helical" evidence="6">
    <location>
        <begin position="280"/>
        <end position="305"/>
    </location>
</feature>
<dbReference type="Pfam" id="PF02687">
    <property type="entry name" value="FtsX"/>
    <property type="match status" value="1"/>
</dbReference>
<feature type="transmembrane region" description="Helical" evidence="6">
    <location>
        <begin position="21"/>
        <end position="42"/>
    </location>
</feature>
<evidence type="ECO:0000256" key="6">
    <source>
        <dbReference type="SAM" id="Phobius"/>
    </source>
</evidence>
<evidence type="ECO:0000313" key="10">
    <source>
        <dbReference type="Proteomes" id="UP000075260"/>
    </source>
</evidence>
<dbReference type="AlphaFoldDB" id="A0A150QJW9"/>
<reference evidence="9 10" key="1">
    <citation type="submission" date="2014-02" db="EMBL/GenBank/DDBJ databases">
        <title>The small core and large imbalanced accessory genome model reveals a collaborative survival strategy of Sorangium cellulosum strains in nature.</title>
        <authorList>
            <person name="Han K."/>
            <person name="Peng R."/>
            <person name="Blom J."/>
            <person name="Li Y.-Z."/>
        </authorList>
    </citation>
    <scope>NUCLEOTIDE SEQUENCE [LARGE SCALE GENOMIC DNA]</scope>
    <source>
        <strain evidence="9 10">So0008-312</strain>
    </source>
</reference>
<evidence type="ECO:0000256" key="1">
    <source>
        <dbReference type="ARBA" id="ARBA00004651"/>
    </source>
</evidence>
<comment type="subcellular location">
    <subcellularLocation>
        <location evidence="1">Cell membrane</location>
        <topology evidence="1">Multi-pass membrane protein</topology>
    </subcellularLocation>
</comment>
<dbReference type="InterPro" id="IPR050250">
    <property type="entry name" value="Macrolide_Exporter_MacB"/>
</dbReference>
<feature type="transmembrane region" description="Helical" evidence="6">
    <location>
        <begin position="366"/>
        <end position="392"/>
    </location>
</feature>
<dbReference type="OrthoDB" id="5492207at2"/>
<dbReference type="Pfam" id="PF12704">
    <property type="entry name" value="MacB_PCD"/>
    <property type="match status" value="1"/>
</dbReference>
<dbReference type="PANTHER" id="PTHR30572">
    <property type="entry name" value="MEMBRANE COMPONENT OF TRANSPORTER-RELATED"/>
    <property type="match status" value="1"/>
</dbReference>
<keyword evidence="4 6" id="KW-1133">Transmembrane helix</keyword>
<evidence type="ECO:0000313" key="9">
    <source>
        <dbReference type="EMBL" id="KYF68315.1"/>
    </source>
</evidence>
<keyword evidence="5 6" id="KW-0472">Membrane</keyword>
<dbReference type="PANTHER" id="PTHR30572:SF15">
    <property type="entry name" value="ABC TRANSPORTER PERMEASE"/>
    <property type="match status" value="1"/>
</dbReference>
<accession>A0A150QJW9</accession>
<dbReference type="Proteomes" id="UP000075260">
    <property type="component" value="Unassembled WGS sequence"/>
</dbReference>
<evidence type="ECO:0000256" key="4">
    <source>
        <dbReference type="ARBA" id="ARBA00022989"/>
    </source>
</evidence>
<dbReference type="GO" id="GO:0022857">
    <property type="term" value="F:transmembrane transporter activity"/>
    <property type="evidence" value="ECO:0007669"/>
    <property type="project" value="TreeGrafter"/>
</dbReference>
<keyword evidence="2" id="KW-1003">Cell membrane</keyword>
<feature type="domain" description="ABC3 transporter permease C-terminal" evidence="7">
    <location>
        <begin position="284"/>
        <end position="402"/>
    </location>
</feature>
<evidence type="ECO:0000256" key="3">
    <source>
        <dbReference type="ARBA" id="ARBA00022692"/>
    </source>
</evidence>
<evidence type="ECO:0000259" key="7">
    <source>
        <dbReference type="Pfam" id="PF02687"/>
    </source>
</evidence>
<dbReference type="InterPro" id="IPR003838">
    <property type="entry name" value="ABC3_permease_C"/>
</dbReference>
<proteinExistence type="predicted"/>
<dbReference type="RefSeq" id="WP_061609191.1">
    <property type="nucleotide sequence ID" value="NZ_JEMA01000580.1"/>
</dbReference>
<feature type="domain" description="MacB-like periplasmic core" evidence="8">
    <location>
        <begin position="21"/>
        <end position="246"/>
    </location>
</feature>
<dbReference type="GO" id="GO:0005886">
    <property type="term" value="C:plasma membrane"/>
    <property type="evidence" value="ECO:0007669"/>
    <property type="project" value="UniProtKB-SubCell"/>
</dbReference>
<evidence type="ECO:0000256" key="5">
    <source>
        <dbReference type="ARBA" id="ARBA00023136"/>
    </source>
</evidence>
<gene>
    <name evidence="9" type="ORF">BE15_24535</name>
</gene>
<name>A0A150QJW9_SORCE</name>
<organism evidence="9 10">
    <name type="scientific">Sorangium cellulosum</name>
    <name type="common">Polyangium cellulosum</name>
    <dbReference type="NCBI Taxonomy" id="56"/>
    <lineage>
        <taxon>Bacteria</taxon>
        <taxon>Pseudomonadati</taxon>
        <taxon>Myxococcota</taxon>
        <taxon>Polyangia</taxon>
        <taxon>Polyangiales</taxon>
        <taxon>Polyangiaceae</taxon>
        <taxon>Sorangium</taxon>
    </lineage>
</organism>
<evidence type="ECO:0000259" key="8">
    <source>
        <dbReference type="Pfam" id="PF12704"/>
    </source>
</evidence>
<dbReference type="EMBL" id="JEMA01000580">
    <property type="protein sequence ID" value="KYF68315.1"/>
    <property type="molecule type" value="Genomic_DNA"/>
</dbReference>
<protein>
    <submittedName>
        <fullName evidence="9">Uncharacterized protein</fullName>
    </submittedName>
</protein>
<dbReference type="InterPro" id="IPR025857">
    <property type="entry name" value="MacB_PCD"/>
</dbReference>
<feature type="transmembrane region" description="Helical" evidence="6">
    <location>
        <begin position="325"/>
        <end position="346"/>
    </location>
</feature>